<proteinExistence type="predicted"/>
<dbReference type="Gene3D" id="2.130.10.10">
    <property type="entry name" value="YVTN repeat-like/Quinoprotein amine dehydrogenase"/>
    <property type="match status" value="1"/>
</dbReference>
<evidence type="ECO:0000256" key="1">
    <source>
        <dbReference type="PROSITE-ProRule" id="PRU00221"/>
    </source>
</evidence>
<gene>
    <name evidence="2" type="ORF">NTEN_LOCUS9192</name>
</gene>
<dbReference type="OrthoDB" id="10264588at2759"/>
<dbReference type="SMART" id="SM00320">
    <property type="entry name" value="WD40"/>
    <property type="match status" value="1"/>
</dbReference>
<dbReference type="PROSITE" id="PS50294">
    <property type="entry name" value="WD_REPEATS_REGION"/>
    <property type="match status" value="1"/>
</dbReference>
<dbReference type="Pfam" id="PF00400">
    <property type="entry name" value="WD40"/>
    <property type="match status" value="1"/>
</dbReference>
<dbReference type="InterPro" id="IPR015943">
    <property type="entry name" value="WD40/YVTN_repeat-like_dom_sf"/>
</dbReference>
<organism evidence="2 3">
    <name type="scientific">Nesidiocoris tenuis</name>
    <dbReference type="NCBI Taxonomy" id="355587"/>
    <lineage>
        <taxon>Eukaryota</taxon>
        <taxon>Metazoa</taxon>
        <taxon>Ecdysozoa</taxon>
        <taxon>Arthropoda</taxon>
        <taxon>Hexapoda</taxon>
        <taxon>Insecta</taxon>
        <taxon>Pterygota</taxon>
        <taxon>Neoptera</taxon>
        <taxon>Paraneoptera</taxon>
        <taxon>Hemiptera</taxon>
        <taxon>Heteroptera</taxon>
        <taxon>Panheteroptera</taxon>
        <taxon>Cimicomorpha</taxon>
        <taxon>Miridae</taxon>
        <taxon>Dicyphina</taxon>
        <taxon>Nesidiocoris</taxon>
    </lineage>
</organism>
<dbReference type="PROSITE" id="PS50082">
    <property type="entry name" value="WD_REPEATS_2"/>
    <property type="match status" value="1"/>
</dbReference>
<evidence type="ECO:0000313" key="3">
    <source>
        <dbReference type="Proteomes" id="UP000479000"/>
    </source>
</evidence>
<feature type="non-terminal residue" evidence="2">
    <location>
        <position position="64"/>
    </location>
</feature>
<protein>
    <submittedName>
        <fullName evidence="2">Uncharacterized protein</fullName>
    </submittedName>
</protein>
<reference evidence="2 3" key="1">
    <citation type="submission" date="2020-02" db="EMBL/GenBank/DDBJ databases">
        <authorList>
            <person name="Ferguson B K."/>
        </authorList>
    </citation>
    <scope>NUCLEOTIDE SEQUENCE [LARGE SCALE GENOMIC DNA]</scope>
</reference>
<evidence type="ECO:0000313" key="2">
    <source>
        <dbReference type="EMBL" id="CAB0003689.1"/>
    </source>
</evidence>
<dbReference type="SUPFAM" id="SSF50978">
    <property type="entry name" value="WD40 repeat-like"/>
    <property type="match status" value="1"/>
</dbReference>
<dbReference type="InterPro" id="IPR001680">
    <property type="entry name" value="WD40_rpt"/>
</dbReference>
<keyword evidence="1" id="KW-0853">WD repeat</keyword>
<name>A0A6H5GKX2_9HEMI</name>
<dbReference type="InterPro" id="IPR036322">
    <property type="entry name" value="WD40_repeat_dom_sf"/>
</dbReference>
<dbReference type="AlphaFoldDB" id="A0A6H5GKX2"/>
<feature type="repeat" description="WD" evidence="1">
    <location>
        <begin position="24"/>
        <end position="64"/>
    </location>
</feature>
<sequence>MCLVNKLGAGERMDLKDPALDQHFIGHKGPVTSLSFSPSDKQLLSSSTDKSFMNWNLLSSSGSL</sequence>
<keyword evidence="3" id="KW-1185">Reference proteome</keyword>
<dbReference type="Proteomes" id="UP000479000">
    <property type="component" value="Unassembled WGS sequence"/>
</dbReference>
<accession>A0A6H5GKX2</accession>
<dbReference type="EMBL" id="CADCXU010013576">
    <property type="protein sequence ID" value="CAB0003689.1"/>
    <property type="molecule type" value="Genomic_DNA"/>
</dbReference>